<keyword evidence="4 5" id="KW-0472">Membrane</keyword>
<gene>
    <name evidence="6" type="ORF">SSPH_01086</name>
</gene>
<evidence type="ECO:0000256" key="4">
    <source>
        <dbReference type="ARBA" id="ARBA00023136"/>
    </source>
</evidence>
<evidence type="ECO:0000256" key="1">
    <source>
        <dbReference type="ARBA" id="ARBA00004141"/>
    </source>
</evidence>
<feature type="transmembrane region" description="Helical" evidence="5">
    <location>
        <begin position="12"/>
        <end position="35"/>
    </location>
</feature>
<dbReference type="NCBIfam" id="TIGR01593">
    <property type="entry name" value="holin_tox_secr"/>
    <property type="match status" value="1"/>
</dbReference>
<dbReference type="InterPro" id="IPR006480">
    <property type="entry name" value="Phage_holin_4_1"/>
</dbReference>
<name>A0ABP2C2H9_9FIRM</name>
<evidence type="ECO:0000256" key="3">
    <source>
        <dbReference type="ARBA" id="ARBA00022989"/>
    </source>
</evidence>
<keyword evidence="2 5" id="KW-0812">Transmembrane</keyword>
<protein>
    <submittedName>
        <fullName evidence="6">Holin family protein</fullName>
    </submittedName>
</protein>
<evidence type="ECO:0000313" key="7">
    <source>
        <dbReference type="Proteomes" id="UP000245702"/>
    </source>
</evidence>
<keyword evidence="3 5" id="KW-1133">Transmembrane helix</keyword>
<sequence length="148" mass="16381">MINDVFIWLKTFYTISEIKILAAGSVLGACFSFAIGGVDNQVWALLGFALADYITGWAAASRRDEISSRKGYKGMQKKIAMFAAVAVAYWADVAMGTNTLRSMALFGFAIVEVTSLLENIDRLGYGHYIPVFLRNKLIQIREEKGVKL</sequence>
<keyword evidence="7" id="KW-1185">Reference proteome</keyword>
<dbReference type="Pfam" id="PF05105">
    <property type="entry name" value="Phage_holin_4_1"/>
    <property type="match status" value="1"/>
</dbReference>
<dbReference type="EMBL" id="FCOW01000004">
    <property type="protein sequence ID" value="CVK18448.1"/>
    <property type="molecule type" value="Genomic_DNA"/>
</dbReference>
<evidence type="ECO:0000313" key="6">
    <source>
        <dbReference type="EMBL" id="CVK18448.1"/>
    </source>
</evidence>
<accession>A0ABP2C2H9</accession>
<organism evidence="6 7">
    <name type="scientific">Sporomusa sphaeroides DSM 2875</name>
    <dbReference type="NCBI Taxonomy" id="1337886"/>
    <lineage>
        <taxon>Bacteria</taxon>
        <taxon>Bacillati</taxon>
        <taxon>Bacillota</taxon>
        <taxon>Negativicutes</taxon>
        <taxon>Selenomonadales</taxon>
        <taxon>Sporomusaceae</taxon>
        <taxon>Sporomusa</taxon>
    </lineage>
</organism>
<proteinExistence type="predicted"/>
<evidence type="ECO:0000256" key="2">
    <source>
        <dbReference type="ARBA" id="ARBA00022692"/>
    </source>
</evidence>
<comment type="caution">
    <text evidence="6">The sequence shown here is derived from an EMBL/GenBank/DDBJ whole genome shotgun (WGS) entry which is preliminary data.</text>
</comment>
<dbReference type="RefSeq" id="WP_158027088.1">
    <property type="nucleotide sequence ID" value="NZ_CP146991.1"/>
</dbReference>
<feature type="transmembrane region" description="Helical" evidence="5">
    <location>
        <begin position="79"/>
        <end position="97"/>
    </location>
</feature>
<reference evidence="6 7" key="1">
    <citation type="submission" date="2016-01" db="EMBL/GenBank/DDBJ databases">
        <authorList>
            <person name="Brown R."/>
        </authorList>
    </citation>
    <scope>NUCLEOTIDE SEQUENCE [LARGE SCALE GENOMIC DNA]</scope>
    <source>
        <strain evidence="6">Sporomusa sphaeroides DSM 2875</strain>
    </source>
</reference>
<feature type="transmembrane region" description="Helical" evidence="5">
    <location>
        <begin position="41"/>
        <end position="59"/>
    </location>
</feature>
<dbReference type="Proteomes" id="UP000245702">
    <property type="component" value="Unassembled WGS sequence"/>
</dbReference>
<comment type="subcellular location">
    <subcellularLocation>
        <location evidence="1">Membrane</location>
        <topology evidence="1">Multi-pass membrane protein</topology>
    </subcellularLocation>
</comment>
<evidence type="ECO:0000256" key="5">
    <source>
        <dbReference type="SAM" id="Phobius"/>
    </source>
</evidence>